<dbReference type="Proteomes" id="UP001519293">
    <property type="component" value="Unassembled WGS sequence"/>
</dbReference>
<reference evidence="2 3" key="1">
    <citation type="submission" date="2021-03" db="EMBL/GenBank/DDBJ databases">
        <title>Genomic Encyclopedia of Type Strains, Phase IV (KMG-IV): sequencing the most valuable type-strain genomes for metagenomic binning, comparative biology and taxonomic classification.</title>
        <authorList>
            <person name="Goeker M."/>
        </authorList>
    </citation>
    <scope>NUCLEOTIDE SEQUENCE [LARGE SCALE GENOMIC DNA]</scope>
    <source>
        <strain evidence="2 3">DSM 26675</strain>
    </source>
</reference>
<dbReference type="EMBL" id="JAGIKZ010000014">
    <property type="protein sequence ID" value="MBP2242003.1"/>
    <property type="molecule type" value="Genomic_DNA"/>
</dbReference>
<sequence length="639" mass="71648">MQINNLFLGTQLQLNEGPSLVRAGDVFQAVIKDRSDQNKVTLTIKGQEVPVKFEGEIPANDRVTLEVVRIDEKGQLVVKPVEQEATPSNSQQDGKVMKAGSELALSNEVREAVQYMSSKGYRLSKEDVAALQKFMKNEKGSLEEKMATIQALVQRKLELTSTHLASIHSALHGESATSLLLNYLDGLSISMEQEVELQMPTDKKVNQQVTANEKESKSTDKIESTQQIRVNEAGQGIDMAAEEIDATLDDVTDKLTQSEKMIVANAVQSLNLDSKTVIVTEITAKLSQLTMDFKKAKQEVMNFLEHLTKDHRIQAPQARQFLESSISKLDNAILKGNYMLYADMSTEKELLSASSQLARAKDLVMKGSYPEAQQIVKEVHALLERVNFKPSNTKMMHFVSEQSLIQKEGNPSKQLINELQQLTKPLPQQDYSARQVYETVKRLGISHENQLAHFLTRSTKGEMEPNIKSILLKMVQLENGVKDGAQPLNQALTNLTGQQLLNKPDSSGMQNTFMQFPVMVEHQNEQVKVFINAKKKGKGIDWENCQLYFVLETKKLGEIGVSVKATNRNLSITLKNNNEQFIRKAELLKEDAAERLNEIGYKVAAIHFKPFAEKSKESMNEEIVTPQEASDERGYDVKI</sequence>
<evidence type="ECO:0000256" key="1">
    <source>
        <dbReference type="SAM" id="MobiDB-lite"/>
    </source>
</evidence>
<feature type="region of interest" description="Disordered" evidence="1">
    <location>
        <begin position="617"/>
        <end position="639"/>
    </location>
</feature>
<evidence type="ECO:0000313" key="3">
    <source>
        <dbReference type="Proteomes" id="UP001519293"/>
    </source>
</evidence>
<proteinExistence type="predicted"/>
<comment type="caution">
    <text evidence="2">The sequence shown here is derived from an EMBL/GenBank/DDBJ whole genome shotgun (WGS) entry which is preliminary data.</text>
</comment>
<organism evidence="2 3">
    <name type="scientific">Cytobacillus eiseniae</name>
    <dbReference type="NCBI Taxonomy" id="762947"/>
    <lineage>
        <taxon>Bacteria</taxon>
        <taxon>Bacillati</taxon>
        <taxon>Bacillota</taxon>
        <taxon>Bacilli</taxon>
        <taxon>Bacillales</taxon>
        <taxon>Bacillaceae</taxon>
        <taxon>Cytobacillus</taxon>
    </lineage>
</organism>
<name>A0ABS4RGW8_9BACI</name>
<evidence type="ECO:0008006" key="4">
    <source>
        <dbReference type="Google" id="ProtNLM"/>
    </source>
</evidence>
<dbReference type="RefSeq" id="WP_066397770.1">
    <property type="nucleotide sequence ID" value="NZ_JAGIKZ010000014.1"/>
</dbReference>
<protein>
    <recommendedName>
        <fullName evidence="4">Flagellar hook-length control protein-like C-terminal domain-containing protein</fullName>
    </recommendedName>
</protein>
<evidence type="ECO:0000313" key="2">
    <source>
        <dbReference type="EMBL" id="MBP2242003.1"/>
    </source>
</evidence>
<feature type="compositionally biased region" description="Basic and acidic residues" evidence="1">
    <location>
        <begin position="630"/>
        <end position="639"/>
    </location>
</feature>
<gene>
    <name evidence="2" type="ORF">J2Z40_002576</name>
</gene>
<keyword evidence="3" id="KW-1185">Reference proteome</keyword>
<accession>A0ABS4RGW8</accession>